<dbReference type="OrthoDB" id="41569at2759"/>
<reference evidence="2 3" key="1">
    <citation type="submission" date="2016-09" db="EMBL/GenBank/DDBJ databases">
        <title>Extensive genetic diversity and differential bi-allelic expression allows diatom success in the polar Southern Ocean.</title>
        <authorList>
            <consortium name="DOE Joint Genome Institute"/>
            <person name="Mock T."/>
            <person name="Otillar R.P."/>
            <person name="Strauss J."/>
            <person name="Dupont C."/>
            <person name="Frickenhaus S."/>
            <person name="Maumus F."/>
            <person name="Mcmullan M."/>
            <person name="Sanges R."/>
            <person name="Schmutz J."/>
            <person name="Toseland A."/>
            <person name="Valas R."/>
            <person name="Veluchamy A."/>
            <person name="Ward B.J."/>
            <person name="Allen A."/>
            <person name="Barry K."/>
            <person name="Falciatore A."/>
            <person name="Ferrante M."/>
            <person name="Fortunato A.E."/>
            <person name="Gloeckner G."/>
            <person name="Gruber A."/>
            <person name="Hipkin R."/>
            <person name="Janech M."/>
            <person name="Kroth P."/>
            <person name="Leese F."/>
            <person name="Lindquist E."/>
            <person name="Lyon B.R."/>
            <person name="Martin J."/>
            <person name="Mayer C."/>
            <person name="Parker M."/>
            <person name="Quesneville H."/>
            <person name="Raymond J."/>
            <person name="Uhlig C."/>
            <person name="Valentin K.U."/>
            <person name="Worden A.Z."/>
            <person name="Armbrust E.V."/>
            <person name="Bowler C."/>
            <person name="Green B."/>
            <person name="Moulton V."/>
            <person name="Van Oosterhout C."/>
            <person name="Grigoriev I."/>
        </authorList>
    </citation>
    <scope>NUCLEOTIDE SEQUENCE [LARGE SCALE GENOMIC DNA]</scope>
    <source>
        <strain evidence="2 3">CCMP1102</strain>
    </source>
</reference>
<dbReference type="KEGG" id="fcy:FRACYDRAFT_174282"/>
<keyword evidence="1" id="KW-0812">Transmembrane</keyword>
<keyword evidence="1" id="KW-1133">Transmembrane helix</keyword>
<protein>
    <submittedName>
        <fullName evidence="2">Uncharacterized protein</fullName>
    </submittedName>
</protein>
<feature type="transmembrane region" description="Helical" evidence="1">
    <location>
        <begin position="377"/>
        <end position="397"/>
    </location>
</feature>
<sequence>MPVSCVNYNNGHMIKFEIYETANSYQCHFARIGTFVVSIAHYMRAFYNYRALVDGKYFSLPEDVGYLNYNDEEEQEVQNILYAKVGCMARDTFTSAKFQLHVYTDNMCTNPYDDGQTSQQQASKGYEIDFNSYYTLETNILQFSTNVSFRPTFYQCQNCKPDAISETFNKFSGSWYDDAYINDAVDAYNSENGDGSDDANSAAADDAYAATDDASSSAAAAVDDAYYNAKFEFEFWKDVKRQREHRDRQLYDNQYGGVDDWNMCEQVYKYGLYCDEQCQALDAFTHTQWSSADIALLSIMVTFMAAMMLLVVAKRLKASRSHRRQRSFFINNNYDPQTTSITPENMPGIPPLAMFIIFTLVMITIITLSILNFVNETLVFAVVCCILLFIYMLKLTLFHSPRKQPVLLASPNHEDVFGYGDASVTSKDVFFS</sequence>
<feature type="transmembrane region" description="Helical" evidence="1">
    <location>
        <begin position="294"/>
        <end position="313"/>
    </location>
</feature>
<keyword evidence="3" id="KW-1185">Reference proteome</keyword>
<gene>
    <name evidence="2" type="ORF">FRACYDRAFT_174282</name>
</gene>
<dbReference type="EMBL" id="KV784381">
    <property type="protein sequence ID" value="OEU08258.1"/>
    <property type="molecule type" value="Genomic_DNA"/>
</dbReference>
<keyword evidence="1" id="KW-0472">Membrane</keyword>
<dbReference type="InParanoid" id="A0A1E7EQL2"/>
<accession>A0A1E7EQL2</accession>
<name>A0A1E7EQL2_9STRA</name>
<evidence type="ECO:0000313" key="3">
    <source>
        <dbReference type="Proteomes" id="UP000095751"/>
    </source>
</evidence>
<dbReference type="Proteomes" id="UP000095751">
    <property type="component" value="Unassembled WGS sequence"/>
</dbReference>
<evidence type="ECO:0000313" key="2">
    <source>
        <dbReference type="EMBL" id="OEU08258.1"/>
    </source>
</evidence>
<feature type="transmembrane region" description="Helical" evidence="1">
    <location>
        <begin position="352"/>
        <end position="371"/>
    </location>
</feature>
<organism evidence="2 3">
    <name type="scientific">Fragilariopsis cylindrus CCMP1102</name>
    <dbReference type="NCBI Taxonomy" id="635003"/>
    <lineage>
        <taxon>Eukaryota</taxon>
        <taxon>Sar</taxon>
        <taxon>Stramenopiles</taxon>
        <taxon>Ochrophyta</taxon>
        <taxon>Bacillariophyta</taxon>
        <taxon>Bacillariophyceae</taxon>
        <taxon>Bacillariophycidae</taxon>
        <taxon>Bacillariales</taxon>
        <taxon>Bacillariaceae</taxon>
        <taxon>Fragilariopsis</taxon>
    </lineage>
</organism>
<dbReference type="AlphaFoldDB" id="A0A1E7EQL2"/>
<evidence type="ECO:0000256" key="1">
    <source>
        <dbReference type="SAM" id="Phobius"/>
    </source>
</evidence>
<proteinExistence type="predicted"/>